<gene>
    <name evidence="2" type="ORF">Mcate_00024</name>
</gene>
<dbReference type="SUPFAM" id="SSF53271">
    <property type="entry name" value="PRTase-like"/>
    <property type="match status" value="1"/>
</dbReference>
<comment type="caution">
    <text evidence="2">The sequence shown here is derived from an EMBL/GenBank/DDBJ whole genome shotgun (WGS) entry which is preliminary data.</text>
</comment>
<dbReference type="OrthoDB" id="9810066at2"/>
<dbReference type="CDD" id="cd06223">
    <property type="entry name" value="PRTases_typeI"/>
    <property type="match status" value="1"/>
</dbReference>
<dbReference type="GO" id="GO:0016740">
    <property type="term" value="F:transferase activity"/>
    <property type="evidence" value="ECO:0007669"/>
    <property type="project" value="UniProtKB-KW"/>
</dbReference>
<dbReference type="Pfam" id="PF00156">
    <property type="entry name" value="Pribosyltran"/>
    <property type="match status" value="1"/>
</dbReference>
<evidence type="ECO:0000259" key="1">
    <source>
        <dbReference type="Pfam" id="PF00156"/>
    </source>
</evidence>
<reference evidence="2 3" key="1">
    <citation type="submission" date="2018-08" db="EMBL/GenBank/DDBJ databases">
        <title>Meiothermus cateniformans JCM 15151 genome sequencing project.</title>
        <authorList>
            <person name="Da Costa M.S."/>
            <person name="Albuquerque L."/>
            <person name="Raposo P."/>
            <person name="Froufe H.J.C."/>
            <person name="Barroso C.S."/>
            <person name="Egas C."/>
        </authorList>
    </citation>
    <scope>NUCLEOTIDE SEQUENCE [LARGE SCALE GENOMIC DNA]</scope>
    <source>
        <strain evidence="2 3">JCM 15151</strain>
    </source>
</reference>
<dbReference type="Gene3D" id="3.30.1310.20">
    <property type="entry name" value="PRTase-like"/>
    <property type="match status" value="1"/>
</dbReference>
<sequence>MKPFKDRNQAGALLAERLVALGYDRQPNLWVFGLPRGGVPVAFQVARRLGAPLEVWVVRKLGTPGREELAMGAIAAGGGRVLNQGIVDSLQVSADTLAAVEQEQLAELQRRERLYRGNRPFPDLKGKTVLLVDDGLATGATMKAAIAAARQHHPARLVVAVPVAPPDTVAEIQALVDEVVCLETPAFFQAVGLWYEHFPQTSDEEVLALLQAASARPGPSDAG</sequence>
<organism evidence="2 3">
    <name type="scientific">Meiothermus taiwanensis</name>
    <dbReference type="NCBI Taxonomy" id="172827"/>
    <lineage>
        <taxon>Bacteria</taxon>
        <taxon>Thermotogati</taxon>
        <taxon>Deinococcota</taxon>
        <taxon>Deinococci</taxon>
        <taxon>Thermales</taxon>
        <taxon>Thermaceae</taxon>
        <taxon>Meiothermus</taxon>
    </lineage>
</organism>
<dbReference type="RefSeq" id="WP_027886595.1">
    <property type="nucleotide sequence ID" value="NZ_JBHSXZ010000016.1"/>
</dbReference>
<dbReference type="InterPro" id="IPR000836">
    <property type="entry name" value="PRTase_dom"/>
</dbReference>
<feature type="domain" description="Phosphoribosyltransferase" evidence="1">
    <location>
        <begin position="24"/>
        <end position="192"/>
    </location>
</feature>
<dbReference type="InterPro" id="IPR029057">
    <property type="entry name" value="PRTase-like"/>
</dbReference>
<dbReference type="AlphaFoldDB" id="A0A399E975"/>
<evidence type="ECO:0000313" key="2">
    <source>
        <dbReference type="EMBL" id="RIH80053.1"/>
    </source>
</evidence>
<name>A0A399E975_9DEIN</name>
<proteinExistence type="predicted"/>
<evidence type="ECO:0000313" key="3">
    <source>
        <dbReference type="Proteomes" id="UP000266089"/>
    </source>
</evidence>
<dbReference type="Proteomes" id="UP000266089">
    <property type="component" value="Unassembled WGS sequence"/>
</dbReference>
<dbReference type="EMBL" id="QWKX01000001">
    <property type="protein sequence ID" value="RIH80053.1"/>
    <property type="molecule type" value="Genomic_DNA"/>
</dbReference>
<dbReference type="Gene3D" id="3.40.50.2020">
    <property type="match status" value="1"/>
</dbReference>
<accession>A0A399E975</accession>
<keyword evidence="2" id="KW-0808">Transferase</keyword>
<protein>
    <submittedName>
        <fullName evidence="2">Putative phosphoribosyl transferase</fullName>
    </submittedName>
</protein>